<dbReference type="AlphaFoldDB" id="A0A6N9HL81"/>
<evidence type="ECO:0000256" key="1">
    <source>
        <dbReference type="ARBA" id="ARBA00023125"/>
    </source>
</evidence>
<reference evidence="4 5" key="1">
    <citation type="submission" date="2019-12" db="EMBL/GenBank/DDBJ databases">
        <title>Novel species isolated from a subtropical stream in China.</title>
        <authorList>
            <person name="Lu H."/>
        </authorList>
    </citation>
    <scope>NUCLEOTIDE SEQUENCE [LARGE SCALE GENOMIC DNA]</scope>
    <source>
        <strain evidence="4 5">DS3</strain>
    </source>
</reference>
<dbReference type="PANTHER" id="PTHR46797">
    <property type="entry name" value="HTH-TYPE TRANSCRIPTIONAL REGULATOR"/>
    <property type="match status" value="1"/>
</dbReference>
<keyword evidence="1" id="KW-0238">DNA-binding</keyword>
<protein>
    <submittedName>
        <fullName evidence="4">Helix-turn-helix domain-containing protein</fullName>
    </submittedName>
</protein>
<evidence type="ECO:0000313" key="5">
    <source>
        <dbReference type="Proteomes" id="UP000448575"/>
    </source>
</evidence>
<evidence type="ECO:0000256" key="2">
    <source>
        <dbReference type="SAM" id="Phobius"/>
    </source>
</evidence>
<feature type="transmembrane region" description="Helical" evidence="2">
    <location>
        <begin position="233"/>
        <end position="253"/>
    </location>
</feature>
<dbReference type="InterPro" id="IPR001387">
    <property type="entry name" value="Cro/C1-type_HTH"/>
</dbReference>
<keyword evidence="2" id="KW-0472">Membrane</keyword>
<dbReference type="Gene3D" id="1.10.260.40">
    <property type="entry name" value="lambda repressor-like DNA-binding domains"/>
    <property type="match status" value="1"/>
</dbReference>
<keyword evidence="2" id="KW-1133">Transmembrane helix</keyword>
<organism evidence="4 5">
    <name type="scientific">Pseudoduganella guangdongensis</name>
    <dbReference type="NCBI Taxonomy" id="2692179"/>
    <lineage>
        <taxon>Bacteria</taxon>
        <taxon>Pseudomonadati</taxon>
        <taxon>Pseudomonadota</taxon>
        <taxon>Betaproteobacteria</taxon>
        <taxon>Burkholderiales</taxon>
        <taxon>Oxalobacteraceae</taxon>
        <taxon>Telluria group</taxon>
        <taxon>Pseudoduganella</taxon>
    </lineage>
</organism>
<dbReference type="SMART" id="SM00530">
    <property type="entry name" value="HTH_XRE"/>
    <property type="match status" value="1"/>
</dbReference>
<dbReference type="CDD" id="cd00093">
    <property type="entry name" value="HTH_XRE"/>
    <property type="match status" value="1"/>
</dbReference>
<proteinExistence type="predicted"/>
<keyword evidence="2" id="KW-0812">Transmembrane</keyword>
<keyword evidence="5" id="KW-1185">Reference proteome</keyword>
<dbReference type="GO" id="GO:0003700">
    <property type="term" value="F:DNA-binding transcription factor activity"/>
    <property type="evidence" value="ECO:0007669"/>
    <property type="project" value="TreeGrafter"/>
</dbReference>
<dbReference type="SUPFAM" id="SSF47413">
    <property type="entry name" value="lambda repressor-like DNA-binding domains"/>
    <property type="match status" value="1"/>
</dbReference>
<comment type="caution">
    <text evidence="4">The sequence shown here is derived from an EMBL/GenBank/DDBJ whole genome shotgun (WGS) entry which is preliminary data.</text>
</comment>
<dbReference type="PANTHER" id="PTHR46797:SF1">
    <property type="entry name" value="METHYLPHOSPHONATE SYNTHASE"/>
    <property type="match status" value="1"/>
</dbReference>
<dbReference type="InterPro" id="IPR050807">
    <property type="entry name" value="TransReg_Diox_bact_type"/>
</dbReference>
<dbReference type="RefSeq" id="WP_161027364.1">
    <property type="nucleotide sequence ID" value="NZ_WWCJ01000016.1"/>
</dbReference>
<feature type="transmembrane region" description="Helical" evidence="2">
    <location>
        <begin position="118"/>
        <end position="137"/>
    </location>
</feature>
<dbReference type="GO" id="GO:0003677">
    <property type="term" value="F:DNA binding"/>
    <property type="evidence" value="ECO:0007669"/>
    <property type="project" value="UniProtKB-KW"/>
</dbReference>
<gene>
    <name evidence="4" type="ORF">GTP41_20155</name>
</gene>
<feature type="domain" description="HTH cro/C1-type" evidence="3">
    <location>
        <begin position="22"/>
        <end position="76"/>
    </location>
</feature>
<evidence type="ECO:0000259" key="3">
    <source>
        <dbReference type="PROSITE" id="PS50943"/>
    </source>
</evidence>
<evidence type="ECO:0000313" key="4">
    <source>
        <dbReference type="EMBL" id="MYN04408.1"/>
    </source>
</evidence>
<dbReference type="GO" id="GO:0005829">
    <property type="term" value="C:cytosol"/>
    <property type="evidence" value="ECO:0007669"/>
    <property type="project" value="TreeGrafter"/>
</dbReference>
<dbReference type="Proteomes" id="UP000448575">
    <property type="component" value="Unassembled WGS sequence"/>
</dbReference>
<name>A0A6N9HL81_9BURK</name>
<dbReference type="EMBL" id="WWCJ01000016">
    <property type="protein sequence ID" value="MYN04408.1"/>
    <property type="molecule type" value="Genomic_DNA"/>
</dbReference>
<dbReference type="Pfam" id="PF12844">
    <property type="entry name" value="HTH_19"/>
    <property type="match status" value="1"/>
</dbReference>
<dbReference type="PROSITE" id="PS50943">
    <property type="entry name" value="HTH_CROC1"/>
    <property type="match status" value="1"/>
</dbReference>
<sequence>MTKNTVIRLLLGKVAMNFGEKLRQIRAERGQTQPQFAEALGIEQSYLSKLENDKSVPSAEMFSTIMSGLAMDAATFLKDLDKQALDTTLRHIPAVNQFTTQAIVVQVDHSKRWMYGSALAWVLGFAMMLAANDGIFFPNKLYKYSSPGVILAGEPENVFETFESVLLLRVSAKIMSHEEFAKQMADFKTVRVRPQDIETTENRGGFYMEQTDVGQRRFDLVSTDRLQAPGNRILQFLGAVIFVGGFVGMFTEWRLRRLKNKRN</sequence>
<dbReference type="InterPro" id="IPR010982">
    <property type="entry name" value="Lambda_DNA-bd_dom_sf"/>
</dbReference>
<accession>A0A6N9HL81</accession>